<evidence type="ECO:0000313" key="2">
    <source>
        <dbReference type="Proteomes" id="UP000007842"/>
    </source>
</evidence>
<dbReference type="PATRIC" id="fig|1003195.11.peg.135"/>
<accession>F8JK67</accession>
<name>F8JK67_STREN</name>
<organism evidence="1 2">
    <name type="scientific">Streptantibioticus cattleyicolor (strain ATCC 35852 / DSM 46488 / JCM 4925 / NBRC 14057 / NRRL 8057)</name>
    <name type="common">Streptomyces cattleya</name>
    <dbReference type="NCBI Taxonomy" id="1003195"/>
    <lineage>
        <taxon>Bacteria</taxon>
        <taxon>Bacillati</taxon>
        <taxon>Actinomycetota</taxon>
        <taxon>Actinomycetes</taxon>
        <taxon>Kitasatosporales</taxon>
        <taxon>Streptomycetaceae</taxon>
        <taxon>Streptantibioticus</taxon>
    </lineage>
</organism>
<dbReference type="RefSeq" id="WP_014150600.1">
    <property type="nucleotide sequence ID" value="NC_016113.1"/>
</dbReference>
<keyword evidence="2" id="KW-1185">Reference proteome</keyword>
<dbReference type="Proteomes" id="UP000007842">
    <property type="component" value="Plasmid pSCATT"/>
</dbReference>
<dbReference type="KEGG" id="sct:SCAT_p0145"/>
<sequence>MPPREGLLARAPDPSVTERVEAFAGPLFDEMPAGDEGGSRRSRLIVTITTDPAEELRARTGSAADAIATWPRSRVRCPVSARTNCGSGCGESSP</sequence>
<keyword evidence="1" id="KW-0614">Plasmid</keyword>
<dbReference type="EMBL" id="CP003229">
    <property type="protein sequence ID" value="AEW99790.1"/>
    <property type="molecule type" value="Genomic_DNA"/>
</dbReference>
<evidence type="ECO:0000313" key="1">
    <source>
        <dbReference type="EMBL" id="AEW99790.1"/>
    </source>
</evidence>
<dbReference type="HOGENOM" id="CLU_2384798_0_0_11"/>
<geneLocation type="plasmid" evidence="1 2">
    <name>pSCATT</name>
</geneLocation>
<dbReference type="AlphaFoldDB" id="F8JK67"/>
<reference evidence="2" key="1">
    <citation type="submission" date="2011-12" db="EMBL/GenBank/DDBJ databases">
        <title>Complete genome sequence of Streptomyces cattleya strain DSM 46488.</title>
        <authorList>
            <person name="Ou H.-Y."/>
            <person name="Li P."/>
            <person name="Zhao C."/>
            <person name="O'Hagan D."/>
            <person name="Deng Z."/>
        </authorList>
    </citation>
    <scope>NUCLEOTIDE SEQUENCE [LARGE SCALE GENOMIC DNA]</scope>
    <source>
        <strain evidence="2">ATCC 35852 / DSM 46488 / JCM 4925 / NBRC 14057 / NRRL 8057</strain>
        <plasmid evidence="2">Plasmid pSCATT</plasmid>
    </source>
</reference>
<dbReference type="KEGG" id="scy:SCATT_p15970"/>
<accession>G8XH72</accession>
<proteinExistence type="predicted"/>
<protein>
    <submittedName>
        <fullName evidence="1">Transcriptional regulator, TetR family</fullName>
    </submittedName>
</protein>
<gene>
    <name evidence="1" type="ordered locus">SCATT_p15970</name>
</gene>